<dbReference type="GO" id="GO:0031398">
    <property type="term" value="P:positive regulation of protein ubiquitination"/>
    <property type="evidence" value="ECO:0007669"/>
    <property type="project" value="TreeGrafter"/>
</dbReference>
<protein>
    <recommendedName>
        <fullName evidence="8">RING-type domain-containing protein</fullName>
    </recommendedName>
</protein>
<dbReference type="Gene3D" id="1.10.1170.10">
    <property type="entry name" value="Inhibitor Of Apoptosis Protein (2mihbC-IAP-1), Chain A"/>
    <property type="match status" value="3"/>
</dbReference>
<dbReference type="InterPro" id="IPR001370">
    <property type="entry name" value="BIR_rpt"/>
</dbReference>
<sequence>MEYTKELHRLASFAPFSNTSVSSYSLAKAGFYYTGEGDSVTCFTCGLLLNNWKAGDNAVEKHKTFYPTCSFIAALFTKTQHSTIRSAVQNLSINCNELQNSNEDLYSAGEAAEGASTATTLYYTGGSDAENASETSKAISSTRTSTNIRYGTGYNSFEAEILADELLHPDGWRASQTETDCYLYTISQRMETFVNWPHSLIRSNELSKAGFYYTGRGDTVTCYSCKGTLNKWKAADNALEKHNVCFPSGFAEAGLYYIGKADNVRCFSCAIGLCTWEEGDDPWTEHARWSPKCEYIHAVKGAQFVKDVQERFLRDVQNTPSENEENNPAVTNILLTGYNYVSGTDVLKALQNLSPPNKTAPCEARKVNHRLLRRYRIVLSQRMTAWKQILDALAPNLAEAEKTYIAGLPTIALRCAAIIDSVIADGPSTIEAFVNALQRYDPTVYEQVFGRCKIAVCATDIYGDLDVQEQLITLQEERTCKVCIDNEANMLFIPCGHLITCMDCCVDLKVCPVCRKSIVSTMRAYLG</sequence>
<dbReference type="InterPro" id="IPR011029">
    <property type="entry name" value="DEATH-like_dom_sf"/>
</dbReference>
<dbReference type="PANTHER" id="PTHR10044">
    <property type="entry name" value="INHIBITOR OF APOPTOSIS"/>
    <property type="match status" value="1"/>
</dbReference>
<dbReference type="Pfam" id="PF00653">
    <property type="entry name" value="BIR"/>
    <property type="match status" value="2"/>
</dbReference>
<comment type="similarity">
    <text evidence="1">Belongs to the IAP family.</text>
</comment>
<dbReference type="InterPro" id="IPR001315">
    <property type="entry name" value="CARD"/>
</dbReference>
<dbReference type="SMART" id="SM00238">
    <property type="entry name" value="BIR"/>
    <property type="match status" value="3"/>
</dbReference>
<evidence type="ECO:0000313" key="9">
    <source>
        <dbReference type="EMBL" id="KAG9466205.1"/>
    </source>
</evidence>
<dbReference type="Pfam" id="PF00619">
    <property type="entry name" value="CARD"/>
    <property type="match status" value="1"/>
</dbReference>
<dbReference type="EMBL" id="WNTK01002264">
    <property type="protein sequence ID" value="KAG9466205.1"/>
    <property type="molecule type" value="Genomic_DNA"/>
</dbReference>
<keyword evidence="5 7" id="KW-0863">Zinc-finger</keyword>
<name>A0A8J6BM48_ELECQ</name>
<evidence type="ECO:0000256" key="6">
    <source>
        <dbReference type="ARBA" id="ARBA00022833"/>
    </source>
</evidence>
<reference evidence="9" key="1">
    <citation type="thesis" date="2020" institute="ProQuest LLC" country="789 East Eisenhower Parkway, Ann Arbor, MI, USA">
        <title>Comparative Genomics and Chromosome Evolution.</title>
        <authorList>
            <person name="Mudd A.B."/>
        </authorList>
    </citation>
    <scope>NUCLEOTIDE SEQUENCE</scope>
    <source>
        <strain evidence="9">HN-11 Male</strain>
        <tissue evidence="9">Kidney and liver</tissue>
    </source>
</reference>
<dbReference type="OrthoDB" id="774873at2759"/>
<keyword evidence="4" id="KW-0479">Metal-binding</keyword>
<keyword evidence="6" id="KW-0862">Zinc</keyword>
<organism evidence="9 10">
    <name type="scientific">Eleutherodactylus coqui</name>
    <name type="common">Puerto Rican coqui</name>
    <dbReference type="NCBI Taxonomy" id="57060"/>
    <lineage>
        <taxon>Eukaryota</taxon>
        <taxon>Metazoa</taxon>
        <taxon>Chordata</taxon>
        <taxon>Craniata</taxon>
        <taxon>Vertebrata</taxon>
        <taxon>Euteleostomi</taxon>
        <taxon>Amphibia</taxon>
        <taxon>Batrachia</taxon>
        <taxon>Anura</taxon>
        <taxon>Neobatrachia</taxon>
        <taxon>Hyloidea</taxon>
        <taxon>Eleutherodactylidae</taxon>
        <taxon>Eleutherodactylinae</taxon>
        <taxon>Eleutherodactylus</taxon>
        <taxon>Eleutherodactylus</taxon>
    </lineage>
</organism>
<evidence type="ECO:0000256" key="2">
    <source>
        <dbReference type="ARBA" id="ARBA00022690"/>
    </source>
</evidence>
<keyword evidence="3" id="KW-0789">Thiol protease inhibitor</keyword>
<evidence type="ECO:0000256" key="7">
    <source>
        <dbReference type="PROSITE-ProRule" id="PRU00175"/>
    </source>
</evidence>
<dbReference type="PROSITE" id="PS01282">
    <property type="entry name" value="BIR_REPEAT_1"/>
    <property type="match status" value="1"/>
</dbReference>
<evidence type="ECO:0000256" key="4">
    <source>
        <dbReference type="ARBA" id="ARBA00022723"/>
    </source>
</evidence>
<dbReference type="Proteomes" id="UP000770717">
    <property type="component" value="Unassembled WGS sequence"/>
</dbReference>
<dbReference type="GO" id="GO:0005737">
    <property type="term" value="C:cytoplasm"/>
    <property type="evidence" value="ECO:0007669"/>
    <property type="project" value="TreeGrafter"/>
</dbReference>
<dbReference type="InterPro" id="IPR050784">
    <property type="entry name" value="IAP"/>
</dbReference>
<evidence type="ECO:0000259" key="8">
    <source>
        <dbReference type="PROSITE" id="PS50089"/>
    </source>
</evidence>
<dbReference type="Pfam" id="PF13920">
    <property type="entry name" value="zf-C3HC4_3"/>
    <property type="match status" value="1"/>
</dbReference>
<keyword evidence="10" id="KW-1185">Reference proteome</keyword>
<dbReference type="GO" id="GO:0004869">
    <property type="term" value="F:cysteine-type endopeptidase inhibitor activity"/>
    <property type="evidence" value="ECO:0007669"/>
    <property type="project" value="UniProtKB-KW"/>
</dbReference>
<comment type="caution">
    <text evidence="9">The sequence shown here is derived from an EMBL/GenBank/DDBJ whole genome shotgun (WGS) entry which is preliminary data.</text>
</comment>
<dbReference type="FunFam" id="1.10.1170.10:FF:000002">
    <property type="entry name" value="Baculoviral IAP repeat containing 7"/>
    <property type="match status" value="1"/>
</dbReference>
<dbReference type="GO" id="GO:0005634">
    <property type="term" value="C:nucleus"/>
    <property type="evidence" value="ECO:0007669"/>
    <property type="project" value="TreeGrafter"/>
</dbReference>
<dbReference type="PANTHER" id="PTHR10044:SF139">
    <property type="entry name" value="DEATH-ASSOCIATED INHIBITOR OF APOPTOSIS 2"/>
    <property type="match status" value="1"/>
</dbReference>
<dbReference type="GO" id="GO:0008270">
    <property type="term" value="F:zinc ion binding"/>
    <property type="evidence" value="ECO:0007669"/>
    <property type="project" value="UniProtKB-KW"/>
</dbReference>
<evidence type="ECO:0000256" key="3">
    <source>
        <dbReference type="ARBA" id="ARBA00022704"/>
    </source>
</evidence>
<accession>A0A8J6BM48</accession>
<dbReference type="PROSITE" id="PS50089">
    <property type="entry name" value="ZF_RING_2"/>
    <property type="match status" value="1"/>
</dbReference>
<dbReference type="GO" id="GO:0051726">
    <property type="term" value="P:regulation of cell cycle"/>
    <property type="evidence" value="ECO:0007669"/>
    <property type="project" value="TreeGrafter"/>
</dbReference>
<keyword evidence="2" id="KW-0646">Protease inhibitor</keyword>
<dbReference type="InterPro" id="IPR013083">
    <property type="entry name" value="Znf_RING/FYVE/PHD"/>
</dbReference>
<dbReference type="Gene3D" id="1.10.533.10">
    <property type="entry name" value="Death Domain, Fas"/>
    <property type="match status" value="1"/>
</dbReference>
<proteinExistence type="inferred from homology"/>
<dbReference type="CDD" id="cd00022">
    <property type="entry name" value="BIR"/>
    <property type="match status" value="2"/>
</dbReference>
<dbReference type="GO" id="GO:0043066">
    <property type="term" value="P:negative regulation of apoptotic process"/>
    <property type="evidence" value="ECO:0007669"/>
    <property type="project" value="TreeGrafter"/>
</dbReference>
<dbReference type="AlphaFoldDB" id="A0A8J6BM48"/>
<dbReference type="Gene3D" id="3.30.40.10">
    <property type="entry name" value="Zinc/RING finger domain, C3HC4 (zinc finger)"/>
    <property type="match status" value="1"/>
</dbReference>
<evidence type="ECO:0000256" key="1">
    <source>
        <dbReference type="ARBA" id="ARBA00006672"/>
    </source>
</evidence>
<dbReference type="PROSITE" id="PS50143">
    <property type="entry name" value="BIR_REPEAT_2"/>
    <property type="match status" value="2"/>
</dbReference>
<dbReference type="SUPFAM" id="SSF57924">
    <property type="entry name" value="Inhibitor of apoptosis (IAP) repeat"/>
    <property type="match status" value="3"/>
</dbReference>
<dbReference type="SUPFAM" id="SSF47986">
    <property type="entry name" value="DEATH domain"/>
    <property type="match status" value="1"/>
</dbReference>
<gene>
    <name evidence="9" type="ORF">GDO78_017041</name>
</gene>
<dbReference type="CDD" id="cd16713">
    <property type="entry name" value="RING-HC_BIRC2_3_7"/>
    <property type="match status" value="1"/>
</dbReference>
<evidence type="ECO:0000256" key="5">
    <source>
        <dbReference type="ARBA" id="ARBA00022771"/>
    </source>
</evidence>
<dbReference type="GO" id="GO:0061630">
    <property type="term" value="F:ubiquitin protein ligase activity"/>
    <property type="evidence" value="ECO:0007669"/>
    <property type="project" value="TreeGrafter"/>
</dbReference>
<feature type="domain" description="RING-type" evidence="8">
    <location>
        <begin position="480"/>
        <end position="515"/>
    </location>
</feature>
<evidence type="ECO:0000313" key="10">
    <source>
        <dbReference type="Proteomes" id="UP000770717"/>
    </source>
</evidence>
<dbReference type="InterPro" id="IPR001841">
    <property type="entry name" value="Znf_RING"/>
</dbReference>
<dbReference type="GO" id="GO:0043027">
    <property type="term" value="F:cysteine-type endopeptidase inhibitor activity involved in apoptotic process"/>
    <property type="evidence" value="ECO:0007669"/>
    <property type="project" value="TreeGrafter"/>
</dbReference>